<evidence type="ECO:0000313" key="1">
    <source>
        <dbReference type="EMBL" id="QGT81817.1"/>
    </source>
</evidence>
<accession>A0AAE6QI59</accession>
<proteinExistence type="predicted"/>
<evidence type="ECO:0000313" key="2">
    <source>
        <dbReference type="Proteomes" id="UP000423413"/>
    </source>
</evidence>
<reference evidence="1 2" key="1">
    <citation type="submission" date="2019-11" db="EMBL/GenBank/DDBJ databases">
        <title>Complete genome sequence of Pseudomonas syringae pv. coronafaciens isolate B19001 originated in imported oat cereal.</title>
        <authorList>
            <person name="Kim S.M."/>
            <person name="Lee B.C."/>
            <person name="Seo S.J."/>
            <person name="Lee J.E."/>
            <person name="Choi N.J."/>
            <person name="Park J.H."/>
        </authorList>
    </citation>
    <scope>NUCLEOTIDE SEQUENCE [LARGE SCALE GENOMIC DNA]</scope>
    <source>
        <strain evidence="1 2">B19001</strain>
    </source>
</reference>
<dbReference type="AlphaFoldDB" id="A0AAE6QI59"/>
<dbReference type="RefSeq" id="WP_122313158.1">
    <property type="nucleotide sequence ID" value="NZ_CP046441.1"/>
</dbReference>
<organism evidence="1 2">
    <name type="scientific">Pseudomonas coronafaciens pv. coronafaciens</name>
    <dbReference type="NCBI Taxonomy" id="235275"/>
    <lineage>
        <taxon>Bacteria</taxon>
        <taxon>Pseudomonadati</taxon>
        <taxon>Pseudomonadota</taxon>
        <taxon>Gammaproteobacteria</taxon>
        <taxon>Pseudomonadales</taxon>
        <taxon>Pseudomonadaceae</taxon>
        <taxon>Pseudomonas</taxon>
        <taxon>Pseudomonas coronafaciens</taxon>
    </lineage>
</organism>
<protein>
    <submittedName>
        <fullName evidence="1">Uncharacterized protein</fullName>
    </submittedName>
</protein>
<sequence>MCVSKEPVAGVFLLLVLAAGGMVAQEPFSHFGVDLPADTLDAETPSRPVSPQRTMQLDEGRFSSAMLEPALYVATQHTARP</sequence>
<dbReference type="EMBL" id="CP046441">
    <property type="protein sequence ID" value="QGT81817.1"/>
    <property type="molecule type" value="Genomic_DNA"/>
</dbReference>
<name>A0AAE6QI59_9PSED</name>
<dbReference type="Proteomes" id="UP000423413">
    <property type="component" value="Chromosome"/>
</dbReference>
<gene>
    <name evidence="1" type="ORF">GMO17_11770</name>
</gene>
<dbReference type="GeneID" id="73735942"/>